<dbReference type="InterPro" id="IPR016177">
    <property type="entry name" value="DNA-bd_dom_sf"/>
</dbReference>
<protein>
    <submittedName>
        <fullName evidence="8">Methyl-CpG-binding domain-containing protein 11</fullName>
    </submittedName>
</protein>
<feature type="compositionally biased region" description="Basic and acidic residues" evidence="6">
    <location>
        <begin position="191"/>
        <end position="229"/>
    </location>
</feature>
<evidence type="ECO:0000256" key="1">
    <source>
        <dbReference type="ARBA" id="ARBA00004123"/>
    </source>
</evidence>
<dbReference type="Pfam" id="PF01429">
    <property type="entry name" value="MBD"/>
    <property type="match status" value="1"/>
</dbReference>
<feature type="compositionally biased region" description="Basic and acidic residues" evidence="6">
    <location>
        <begin position="133"/>
        <end position="157"/>
    </location>
</feature>
<feature type="region of interest" description="Disordered" evidence="6">
    <location>
        <begin position="124"/>
        <end position="370"/>
    </location>
</feature>
<dbReference type="InterPro" id="IPR039622">
    <property type="entry name" value="MBD10/11"/>
</dbReference>
<feature type="domain" description="MBD" evidence="7">
    <location>
        <begin position="80"/>
        <end position="135"/>
    </location>
</feature>
<dbReference type="PANTHER" id="PTHR33729:SF6">
    <property type="entry name" value="METHYL-CPG-BINDING DOMAIN-CONTAINING PROTEIN 11"/>
    <property type="match status" value="1"/>
</dbReference>
<dbReference type="InterPro" id="IPR001739">
    <property type="entry name" value="Methyl_CpG_DNA-bd"/>
</dbReference>
<comment type="caution">
    <text evidence="8">The sequence shown here is derived from an EMBL/GenBank/DDBJ whole genome shotgun (WGS) entry which is preliminary data.</text>
</comment>
<proteinExistence type="predicted"/>
<feature type="compositionally biased region" description="Basic and acidic residues" evidence="6">
    <location>
        <begin position="283"/>
        <end position="303"/>
    </location>
</feature>
<evidence type="ECO:0000256" key="6">
    <source>
        <dbReference type="SAM" id="MobiDB-lite"/>
    </source>
</evidence>
<evidence type="ECO:0000256" key="4">
    <source>
        <dbReference type="ARBA" id="ARBA00023163"/>
    </source>
</evidence>
<dbReference type="Gene3D" id="3.30.890.10">
    <property type="entry name" value="Methyl-cpg-binding Protein 2, Chain A"/>
    <property type="match status" value="1"/>
</dbReference>
<feature type="compositionally biased region" description="Basic and acidic residues" evidence="6">
    <location>
        <begin position="243"/>
        <end position="254"/>
    </location>
</feature>
<name>A0AAW2YE76_9LAMI</name>
<accession>A0AAW2YE76</accession>
<keyword evidence="5" id="KW-0539">Nucleus</keyword>
<dbReference type="GO" id="GO:0003677">
    <property type="term" value="F:DNA binding"/>
    <property type="evidence" value="ECO:0007669"/>
    <property type="project" value="UniProtKB-KW"/>
</dbReference>
<dbReference type="PANTHER" id="PTHR33729">
    <property type="entry name" value="METHYL-CPG BINDING DOMAIN CONTAINING PROTEIN, EXPRESSED"/>
    <property type="match status" value="1"/>
</dbReference>
<evidence type="ECO:0000256" key="5">
    <source>
        <dbReference type="ARBA" id="ARBA00023242"/>
    </source>
</evidence>
<keyword evidence="4" id="KW-0804">Transcription</keyword>
<evidence type="ECO:0000256" key="2">
    <source>
        <dbReference type="ARBA" id="ARBA00023015"/>
    </source>
</evidence>
<organism evidence="8">
    <name type="scientific">Sesamum latifolium</name>
    <dbReference type="NCBI Taxonomy" id="2727402"/>
    <lineage>
        <taxon>Eukaryota</taxon>
        <taxon>Viridiplantae</taxon>
        <taxon>Streptophyta</taxon>
        <taxon>Embryophyta</taxon>
        <taxon>Tracheophyta</taxon>
        <taxon>Spermatophyta</taxon>
        <taxon>Magnoliopsida</taxon>
        <taxon>eudicotyledons</taxon>
        <taxon>Gunneridae</taxon>
        <taxon>Pentapetalae</taxon>
        <taxon>asterids</taxon>
        <taxon>lamiids</taxon>
        <taxon>Lamiales</taxon>
        <taxon>Pedaliaceae</taxon>
        <taxon>Sesamum</taxon>
    </lineage>
</organism>
<evidence type="ECO:0000259" key="7">
    <source>
        <dbReference type="Pfam" id="PF01429"/>
    </source>
</evidence>
<keyword evidence="2" id="KW-0805">Transcription regulation</keyword>
<evidence type="ECO:0000313" key="8">
    <source>
        <dbReference type="EMBL" id="KAL0463934.1"/>
    </source>
</evidence>
<dbReference type="AlphaFoldDB" id="A0AAW2YE76"/>
<gene>
    <name evidence="8" type="ORF">Slati_0281000</name>
</gene>
<dbReference type="EMBL" id="JACGWN010000001">
    <property type="protein sequence ID" value="KAL0463934.1"/>
    <property type="molecule type" value="Genomic_DNA"/>
</dbReference>
<comment type="subcellular location">
    <subcellularLocation>
        <location evidence="1">Nucleus</location>
    </subcellularLocation>
</comment>
<feature type="compositionally biased region" description="Basic and acidic residues" evidence="6">
    <location>
        <begin position="165"/>
        <end position="182"/>
    </location>
</feature>
<keyword evidence="3" id="KW-0238">DNA-binding</keyword>
<dbReference type="GO" id="GO:0005634">
    <property type="term" value="C:nucleus"/>
    <property type="evidence" value="ECO:0007669"/>
    <property type="project" value="UniProtKB-SubCell"/>
</dbReference>
<dbReference type="SUPFAM" id="SSF54171">
    <property type="entry name" value="DNA-binding domain"/>
    <property type="match status" value="1"/>
</dbReference>
<reference evidence="8" key="1">
    <citation type="submission" date="2020-06" db="EMBL/GenBank/DDBJ databases">
        <authorList>
            <person name="Li T."/>
            <person name="Hu X."/>
            <person name="Zhang T."/>
            <person name="Song X."/>
            <person name="Zhang H."/>
            <person name="Dai N."/>
            <person name="Sheng W."/>
            <person name="Hou X."/>
            <person name="Wei L."/>
        </authorList>
    </citation>
    <scope>NUCLEOTIDE SEQUENCE</scope>
    <source>
        <strain evidence="8">KEN1</strain>
        <tissue evidence="8">Leaf</tissue>
    </source>
</reference>
<evidence type="ECO:0000256" key="3">
    <source>
        <dbReference type="ARBA" id="ARBA00023125"/>
    </source>
</evidence>
<reference evidence="8" key="2">
    <citation type="journal article" date="2024" name="Plant">
        <title>Genomic evolution and insights into agronomic trait innovations of Sesamum species.</title>
        <authorList>
            <person name="Miao H."/>
            <person name="Wang L."/>
            <person name="Qu L."/>
            <person name="Liu H."/>
            <person name="Sun Y."/>
            <person name="Le M."/>
            <person name="Wang Q."/>
            <person name="Wei S."/>
            <person name="Zheng Y."/>
            <person name="Lin W."/>
            <person name="Duan Y."/>
            <person name="Cao H."/>
            <person name="Xiong S."/>
            <person name="Wang X."/>
            <person name="Wei L."/>
            <person name="Li C."/>
            <person name="Ma Q."/>
            <person name="Ju M."/>
            <person name="Zhao R."/>
            <person name="Li G."/>
            <person name="Mu C."/>
            <person name="Tian Q."/>
            <person name="Mei H."/>
            <person name="Zhang T."/>
            <person name="Gao T."/>
            <person name="Zhang H."/>
        </authorList>
    </citation>
    <scope>NUCLEOTIDE SEQUENCE</scope>
    <source>
        <strain evidence="8">KEN1</strain>
    </source>
</reference>
<sequence>MADAQRGPKEDVVSVELPAPASWKKLVVFPSFDFFLAFVCVAEFRGSLSLSYDFPACCNRFRCVYCNFGSGVDFLVVTIFYLPKKGGTPKKNEILFIAPTGEEIGNRKQLEQYLKAHPGSPALSEFDWGTGETPRRSARISEKVKATPPSKEIEPPKKRGRRSSAKKEKEMETGKEETEGMKITEMQDAGTGEKKDEEKETEVANETKLEEDEAAKGSEPETKFEEKGPQENVTADVDMQTDTEGKHTKTEAGENHGQANTSVVEEKVEDKQVSGTVEEPESESAKLENDDTKQDKPDDRNGEAADGAETGMADGVAHESAGEPNGFQENGSKTNNNQAKEQDKSLQGDSVDNGKVNQAPHHPSPTPISC</sequence>
<feature type="compositionally biased region" description="Polar residues" evidence="6">
    <location>
        <begin position="327"/>
        <end position="339"/>
    </location>
</feature>